<organism evidence="2 3">
    <name type="scientific">Solanum tuberosum</name>
    <name type="common">Potato</name>
    <dbReference type="NCBI Taxonomy" id="4113"/>
    <lineage>
        <taxon>Eukaryota</taxon>
        <taxon>Viridiplantae</taxon>
        <taxon>Streptophyta</taxon>
        <taxon>Embryophyta</taxon>
        <taxon>Tracheophyta</taxon>
        <taxon>Spermatophyta</taxon>
        <taxon>Magnoliopsida</taxon>
        <taxon>eudicotyledons</taxon>
        <taxon>Gunneridae</taxon>
        <taxon>Pentapetalae</taxon>
        <taxon>asterids</taxon>
        <taxon>lamiids</taxon>
        <taxon>Solanales</taxon>
        <taxon>Solanaceae</taxon>
        <taxon>Solanoideae</taxon>
        <taxon>Solaneae</taxon>
        <taxon>Solanum</taxon>
    </lineage>
</organism>
<dbReference type="Proteomes" id="UP000826656">
    <property type="component" value="Unassembled WGS sequence"/>
</dbReference>
<evidence type="ECO:0000313" key="2">
    <source>
        <dbReference type="EMBL" id="KAH0780680.1"/>
    </source>
</evidence>
<sequence>MFPLKWLSFKSNCRREGRENIHEGHLSYDFSYGLYRFTASYYLTNADTIRHTHDTVSSGCASTESAIPSTFPTFSPPLSSLLDAQSSPLSSCILVERTSIPIPVPSPQLPSTSHPPSPKPPIRFVYSLRSTPVATTNTSAPTLTEPHPSPLPPNQQPSEQSPNPDANSSNIRPRSSPVARGSFKNRPAGAISWEKRPCSPNRTVLLSIPLGIRRNLSFNLIPPKEDSNFKLKIFHPFSLPISPLNST</sequence>
<feature type="compositionally biased region" description="Polar residues" evidence="1">
    <location>
        <begin position="128"/>
        <end position="142"/>
    </location>
</feature>
<name>A0ABQ7WJF1_SOLTU</name>
<dbReference type="EMBL" id="JAIVGD010000001">
    <property type="protein sequence ID" value="KAH0780680.1"/>
    <property type="molecule type" value="Genomic_DNA"/>
</dbReference>
<reference evidence="2 3" key="1">
    <citation type="journal article" date="2021" name="bioRxiv">
        <title>Chromosome-scale and haplotype-resolved genome assembly of a tetraploid potato cultivar.</title>
        <authorList>
            <person name="Sun H."/>
            <person name="Jiao W.-B."/>
            <person name="Krause K."/>
            <person name="Campoy J.A."/>
            <person name="Goel M."/>
            <person name="Folz-Donahue K."/>
            <person name="Kukat C."/>
            <person name="Huettel B."/>
            <person name="Schneeberger K."/>
        </authorList>
    </citation>
    <scope>NUCLEOTIDE SEQUENCE [LARGE SCALE GENOMIC DNA]</scope>
    <source>
        <strain evidence="2">SolTubOtavaFocal</strain>
        <tissue evidence="2">Leaves</tissue>
    </source>
</reference>
<evidence type="ECO:0000313" key="3">
    <source>
        <dbReference type="Proteomes" id="UP000826656"/>
    </source>
</evidence>
<proteinExistence type="predicted"/>
<protein>
    <submittedName>
        <fullName evidence="2">Uncharacterized protein</fullName>
    </submittedName>
</protein>
<dbReference type="PRINTS" id="PR01217">
    <property type="entry name" value="PRICHEXTENSN"/>
</dbReference>
<feature type="compositionally biased region" description="Pro residues" evidence="1">
    <location>
        <begin position="104"/>
        <end position="121"/>
    </location>
</feature>
<comment type="caution">
    <text evidence="2">The sequence shown here is derived from an EMBL/GenBank/DDBJ whole genome shotgun (WGS) entry which is preliminary data.</text>
</comment>
<gene>
    <name evidence="2" type="ORF">KY290_000278</name>
</gene>
<accession>A0ABQ7WJF1</accession>
<keyword evidence="3" id="KW-1185">Reference proteome</keyword>
<feature type="region of interest" description="Disordered" evidence="1">
    <location>
        <begin position="104"/>
        <end position="185"/>
    </location>
</feature>
<evidence type="ECO:0000256" key="1">
    <source>
        <dbReference type="SAM" id="MobiDB-lite"/>
    </source>
</evidence>